<comment type="caution">
    <text evidence="3">The sequence shown here is derived from an EMBL/GenBank/DDBJ whole genome shotgun (WGS) entry which is preliminary data.</text>
</comment>
<dbReference type="Pfam" id="PF04471">
    <property type="entry name" value="Mrr_cat"/>
    <property type="match status" value="1"/>
</dbReference>
<dbReference type="InterPro" id="IPR011335">
    <property type="entry name" value="Restrct_endonuc-II-like"/>
</dbReference>
<dbReference type="InterPro" id="IPR007560">
    <property type="entry name" value="Restrct_endonuc_IV_Mrr"/>
</dbReference>
<accession>A0A137ZRJ3</accession>
<gene>
    <name evidence="3" type="ORF">AXK61_14440</name>
</gene>
<evidence type="ECO:0000256" key="1">
    <source>
        <dbReference type="SAM" id="Phobius"/>
    </source>
</evidence>
<reference evidence="3 4" key="1">
    <citation type="submission" date="2016-02" db="EMBL/GenBank/DDBJ databases">
        <authorList>
            <person name="Teng J.L."/>
            <person name="Tang Y."/>
            <person name="Huang Y."/>
            <person name="Guo F."/>
            <person name="Wei W."/>
            <person name="Chen J.H."/>
            <person name="Wong S.Y."/>
            <person name="Lau S.K."/>
            <person name="Woo P.C."/>
        </authorList>
    </citation>
    <scope>NUCLEOTIDE SEQUENCE [LARGE SCALE GENOMIC DNA]</scope>
    <source>
        <strain evidence="3 4">JCM 13375</strain>
    </source>
</reference>
<organism evidence="3 4">
    <name type="scientific">Tsukamurella pseudospumae</name>
    <dbReference type="NCBI Taxonomy" id="239498"/>
    <lineage>
        <taxon>Bacteria</taxon>
        <taxon>Bacillati</taxon>
        <taxon>Actinomycetota</taxon>
        <taxon>Actinomycetes</taxon>
        <taxon>Mycobacteriales</taxon>
        <taxon>Tsukamurellaceae</taxon>
        <taxon>Tsukamurella</taxon>
    </lineage>
</organism>
<proteinExistence type="predicted"/>
<protein>
    <recommendedName>
        <fullName evidence="2">Restriction endonuclease type IV Mrr domain-containing protein</fullName>
    </recommendedName>
</protein>
<evidence type="ECO:0000259" key="2">
    <source>
        <dbReference type="Pfam" id="PF04471"/>
    </source>
</evidence>
<keyword evidence="1" id="KW-0812">Transmembrane</keyword>
<keyword evidence="4" id="KW-1185">Reference proteome</keyword>
<dbReference type="EMBL" id="LSRE01000003">
    <property type="protein sequence ID" value="KXP00786.1"/>
    <property type="molecule type" value="Genomic_DNA"/>
</dbReference>
<sequence length="226" mass="24524">MECITSARQAELNAAVRMRLELGFPDAEVTPIGPDGGVDVIARGAVAQVKHESAQTGRPALQRLYGARGSDTGREMLFFSAAGYSRHSIDYADEVGIMLFTYSPLGDLKPENGRAAFRLNSNCGIGPAQQRAPETPRRSTPPPAPLVLPPQPSERPFVINGIAMLVVTIAFVLLLIDGQVIAPLLLILIFIPWSICVAALMIRHRRRVREYNEACSRALAAYGYGL</sequence>
<evidence type="ECO:0000313" key="3">
    <source>
        <dbReference type="EMBL" id="KXP00786.1"/>
    </source>
</evidence>
<dbReference type="Proteomes" id="UP000070409">
    <property type="component" value="Unassembled WGS sequence"/>
</dbReference>
<feature type="domain" description="Restriction endonuclease type IV Mrr" evidence="2">
    <location>
        <begin position="21"/>
        <end position="102"/>
    </location>
</feature>
<name>A0A137ZRJ3_9ACTN</name>
<keyword evidence="1" id="KW-0472">Membrane</keyword>
<dbReference type="RefSeq" id="WP_068743991.1">
    <property type="nucleotide sequence ID" value="NZ_LSRE01000003.1"/>
</dbReference>
<feature type="transmembrane region" description="Helical" evidence="1">
    <location>
        <begin position="182"/>
        <end position="202"/>
    </location>
</feature>
<evidence type="ECO:0000313" key="4">
    <source>
        <dbReference type="Proteomes" id="UP000070409"/>
    </source>
</evidence>
<feature type="transmembrane region" description="Helical" evidence="1">
    <location>
        <begin position="157"/>
        <end position="176"/>
    </location>
</feature>
<keyword evidence="1" id="KW-1133">Transmembrane helix</keyword>
<dbReference type="SUPFAM" id="SSF52980">
    <property type="entry name" value="Restriction endonuclease-like"/>
    <property type="match status" value="1"/>
</dbReference>